<name>U4Q721_9HYPH</name>
<accession>U4Q721</accession>
<dbReference type="EMBL" id="HG518322">
    <property type="protein sequence ID" value="CDI08371.1"/>
    <property type="molecule type" value="Genomic_DNA"/>
</dbReference>
<proteinExistence type="predicted"/>
<organism evidence="1 2">
    <name type="scientific">Agrobacterium pusense</name>
    <dbReference type="NCBI Taxonomy" id="648995"/>
    <lineage>
        <taxon>Bacteria</taxon>
        <taxon>Pseudomonadati</taxon>
        <taxon>Pseudomonadota</taxon>
        <taxon>Alphaproteobacteria</taxon>
        <taxon>Hyphomicrobiales</taxon>
        <taxon>Rhizobiaceae</taxon>
        <taxon>Rhizobium/Agrobacterium group</taxon>
        <taxon>Agrobacterium</taxon>
    </lineage>
</organism>
<protein>
    <submittedName>
        <fullName evidence="1">Uncharacterized protein</fullName>
    </submittedName>
</protein>
<dbReference type="HOGENOM" id="CLU_3332103_0_0_5"/>
<sequence length="38" mass="4468">MEGHAEKIEIINHVRYNFIEFAKVVRIFATLCTRLSDC</sequence>
<dbReference type="AlphaFoldDB" id="U4Q721"/>
<gene>
    <name evidence="1" type="ORF">BN877_I1464</name>
</gene>
<dbReference type="Proteomes" id="UP000016944">
    <property type="component" value="Chromosome I"/>
</dbReference>
<reference evidence="1 2" key="1">
    <citation type="journal article" date="2013" name="Genome Announc.">
        <title>Complete Genome Sequence of the Sesbania Symbiont and Rice Growth-Promoting Endophyte Rhizobium sp. Strain IRBG74.</title>
        <authorList>
            <person name="Crook M.B."/>
            <person name="Mitra S."/>
            <person name="Ane J.M."/>
            <person name="Sadowsky M.J."/>
            <person name="Gyaneshwar P."/>
        </authorList>
    </citation>
    <scope>NUCLEOTIDE SEQUENCE [LARGE SCALE GENOMIC DNA]</scope>
    <source>
        <strain evidence="1 2">IRBG74</strain>
    </source>
</reference>
<evidence type="ECO:0000313" key="1">
    <source>
        <dbReference type="EMBL" id="CDI08371.1"/>
    </source>
</evidence>
<evidence type="ECO:0000313" key="2">
    <source>
        <dbReference type="Proteomes" id="UP000016944"/>
    </source>
</evidence>
<dbReference type="KEGG" id="rir:BN877_I1464"/>